<comment type="caution">
    <text evidence="2">The sequence shown here is derived from an EMBL/GenBank/DDBJ whole genome shotgun (WGS) entry which is preliminary data.</text>
</comment>
<dbReference type="AlphaFoldDB" id="A0A402AGV3"/>
<protein>
    <recommendedName>
        <fullName evidence="4">Zinc-ribbon domain-containing protein</fullName>
    </recommendedName>
</protein>
<keyword evidence="3" id="KW-1185">Reference proteome</keyword>
<reference evidence="3" key="1">
    <citation type="submission" date="2018-12" db="EMBL/GenBank/DDBJ databases">
        <title>Tengunoibacter tsumagoiensis gen. nov., sp. nov., Dictyobacter kobayashii sp. nov., D. alpinus sp. nov., and D. joshuensis sp. nov. and description of Dictyobacteraceae fam. nov. within the order Ktedonobacterales isolated from Tengu-no-mugimeshi.</title>
        <authorList>
            <person name="Wang C.M."/>
            <person name="Zheng Y."/>
            <person name="Sakai Y."/>
            <person name="Toyoda A."/>
            <person name="Minakuchi Y."/>
            <person name="Abe K."/>
            <person name="Yokota A."/>
            <person name="Yabe S."/>
        </authorList>
    </citation>
    <scope>NUCLEOTIDE SEQUENCE [LARGE SCALE GENOMIC DNA]</scope>
    <source>
        <strain evidence="3">Uno11</strain>
    </source>
</reference>
<name>A0A402AGV3_9CHLR</name>
<evidence type="ECO:0008006" key="4">
    <source>
        <dbReference type="Google" id="ProtNLM"/>
    </source>
</evidence>
<dbReference type="RefSeq" id="WP_126549872.1">
    <property type="nucleotide sequence ID" value="NZ_BIFS01000001.1"/>
</dbReference>
<evidence type="ECO:0000313" key="2">
    <source>
        <dbReference type="EMBL" id="GCE18319.1"/>
    </source>
</evidence>
<evidence type="ECO:0000313" key="3">
    <source>
        <dbReference type="Proteomes" id="UP000287188"/>
    </source>
</evidence>
<organism evidence="2 3">
    <name type="scientific">Dictyobacter kobayashii</name>
    <dbReference type="NCBI Taxonomy" id="2014872"/>
    <lineage>
        <taxon>Bacteria</taxon>
        <taxon>Bacillati</taxon>
        <taxon>Chloroflexota</taxon>
        <taxon>Ktedonobacteria</taxon>
        <taxon>Ktedonobacterales</taxon>
        <taxon>Dictyobacteraceae</taxon>
        <taxon>Dictyobacter</taxon>
    </lineage>
</organism>
<evidence type="ECO:0000256" key="1">
    <source>
        <dbReference type="SAM" id="MobiDB-lite"/>
    </source>
</evidence>
<dbReference type="OrthoDB" id="162816at2"/>
<dbReference type="Proteomes" id="UP000287188">
    <property type="component" value="Unassembled WGS sequence"/>
</dbReference>
<dbReference type="EMBL" id="BIFS01000001">
    <property type="protein sequence ID" value="GCE18319.1"/>
    <property type="molecule type" value="Genomic_DNA"/>
</dbReference>
<accession>A0A402AGV3</accession>
<sequence length="128" mass="14548">MFSTLKQRIKYHIACFLYDAIKTRTDAQNWSQTITCTSCARIIPVDARFCAYCGIKVATFFSSTSALQLQNTDPLLFEQVTIKLPANNQPRRFLRYVRTKKDADAAGPQTRAHRQAQDYSAQPLIPEA</sequence>
<feature type="region of interest" description="Disordered" evidence="1">
    <location>
        <begin position="101"/>
        <end position="128"/>
    </location>
</feature>
<gene>
    <name evidence="2" type="ORF">KDK_21190</name>
</gene>
<proteinExistence type="predicted"/>